<organism evidence="2 3">
    <name type="scientific">Hermanssonia centrifuga</name>
    <dbReference type="NCBI Taxonomy" id="98765"/>
    <lineage>
        <taxon>Eukaryota</taxon>
        <taxon>Fungi</taxon>
        <taxon>Dikarya</taxon>
        <taxon>Basidiomycota</taxon>
        <taxon>Agaricomycotina</taxon>
        <taxon>Agaricomycetes</taxon>
        <taxon>Polyporales</taxon>
        <taxon>Meruliaceae</taxon>
        <taxon>Hermanssonia</taxon>
    </lineage>
</organism>
<protein>
    <submittedName>
        <fullName evidence="2">Uncharacterized protein</fullName>
    </submittedName>
</protein>
<dbReference type="EMBL" id="MLYV02001347">
    <property type="protein sequence ID" value="PSR70591.1"/>
    <property type="molecule type" value="Genomic_DNA"/>
</dbReference>
<keyword evidence="3" id="KW-1185">Reference proteome</keyword>
<feature type="region of interest" description="Disordered" evidence="1">
    <location>
        <begin position="81"/>
        <end position="150"/>
    </location>
</feature>
<feature type="region of interest" description="Disordered" evidence="1">
    <location>
        <begin position="265"/>
        <end position="289"/>
    </location>
</feature>
<dbReference type="AlphaFoldDB" id="A0A2R6NE31"/>
<feature type="compositionally biased region" description="Polar residues" evidence="1">
    <location>
        <begin position="279"/>
        <end position="289"/>
    </location>
</feature>
<dbReference type="Proteomes" id="UP000186601">
    <property type="component" value="Unassembled WGS sequence"/>
</dbReference>
<feature type="compositionally biased region" description="Basic and acidic residues" evidence="1">
    <location>
        <begin position="102"/>
        <end position="111"/>
    </location>
</feature>
<dbReference type="STRING" id="98765.A0A2R6NE31"/>
<evidence type="ECO:0000256" key="1">
    <source>
        <dbReference type="SAM" id="MobiDB-lite"/>
    </source>
</evidence>
<reference evidence="2 3" key="1">
    <citation type="submission" date="2018-02" db="EMBL/GenBank/DDBJ databases">
        <title>Genome sequence of the basidiomycete white-rot fungus Phlebia centrifuga.</title>
        <authorList>
            <person name="Granchi Z."/>
            <person name="Peng M."/>
            <person name="de Vries R.P."/>
            <person name="Hilden K."/>
            <person name="Makela M.R."/>
            <person name="Grigoriev I."/>
            <person name="Riley R."/>
        </authorList>
    </citation>
    <scope>NUCLEOTIDE SEQUENCE [LARGE SCALE GENOMIC DNA]</scope>
    <source>
        <strain evidence="2 3">FBCC195</strain>
    </source>
</reference>
<comment type="caution">
    <text evidence="2">The sequence shown here is derived from an EMBL/GenBank/DDBJ whole genome shotgun (WGS) entry which is preliminary data.</text>
</comment>
<name>A0A2R6NE31_9APHY</name>
<gene>
    <name evidence="2" type="ORF">PHLCEN_2v13529</name>
</gene>
<accession>A0A2R6NE31</accession>
<feature type="region of interest" description="Disordered" evidence="1">
    <location>
        <begin position="42"/>
        <end position="69"/>
    </location>
</feature>
<sequence length="289" mass="31318">MSAAPTSRPTFVIYRDEPPSPQKKKTVLASQPAVATVRLSIPTAGDKENLHPLTGLRPNSEVSISKKRKTGALATKKVVLLVKGLQSPPKKRKLSQSTAKSTADRKEKEGRGLSSRRHKTGSPSRVRKAPELPKVEEEAETEGQDEDSQLMKNDMTQAAVDARCYELTVLPLADISKAYESCPLPESVHISEEESDVQQKKILHSDICNESSPPTVAAISKDAAPPSPIPAPKDLDIFSTPDRKKIYSAFTFSSPCAAAERYSASRASRVDRFTDSDFESTASGGKSNS</sequence>
<evidence type="ECO:0000313" key="2">
    <source>
        <dbReference type="EMBL" id="PSR70591.1"/>
    </source>
</evidence>
<feature type="compositionally biased region" description="Acidic residues" evidence="1">
    <location>
        <begin position="137"/>
        <end position="148"/>
    </location>
</feature>
<proteinExistence type="predicted"/>
<evidence type="ECO:0000313" key="3">
    <source>
        <dbReference type="Proteomes" id="UP000186601"/>
    </source>
</evidence>
<dbReference type="OrthoDB" id="3265369at2759"/>
<feature type="region of interest" description="Disordered" evidence="1">
    <location>
        <begin position="207"/>
        <end position="236"/>
    </location>
</feature>
<feature type="region of interest" description="Disordered" evidence="1">
    <location>
        <begin position="1"/>
        <end position="29"/>
    </location>
</feature>